<keyword evidence="5 6" id="KW-0804">Transcription</keyword>
<dbReference type="Pfam" id="PF01029">
    <property type="entry name" value="NusB"/>
    <property type="match status" value="1"/>
</dbReference>
<dbReference type="AlphaFoldDB" id="A0A1F5YE54"/>
<keyword evidence="4 6" id="KW-0805">Transcription regulation</keyword>
<keyword evidence="3 6" id="KW-0694">RNA-binding</keyword>
<dbReference type="GO" id="GO:0006353">
    <property type="term" value="P:DNA-templated transcription termination"/>
    <property type="evidence" value="ECO:0007669"/>
    <property type="project" value="UniProtKB-UniRule"/>
</dbReference>
<evidence type="ECO:0000256" key="1">
    <source>
        <dbReference type="ARBA" id="ARBA00005952"/>
    </source>
</evidence>
<evidence type="ECO:0000313" key="8">
    <source>
        <dbReference type="EMBL" id="OGF98467.1"/>
    </source>
</evidence>
<evidence type="ECO:0000313" key="9">
    <source>
        <dbReference type="Proteomes" id="UP000176992"/>
    </source>
</evidence>
<dbReference type="NCBIfam" id="TIGR01951">
    <property type="entry name" value="nusB"/>
    <property type="match status" value="1"/>
</dbReference>
<dbReference type="GO" id="GO:0005829">
    <property type="term" value="C:cytosol"/>
    <property type="evidence" value="ECO:0007669"/>
    <property type="project" value="TreeGrafter"/>
</dbReference>
<dbReference type="Proteomes" id="UP000176992">
    <property type="component" value="Unassembled WGS sequence"/>
</dbReference>
<name>A0A1F5YE54_9BACT</name>
<feature type="domain" description="NusB/RsmB/TIM44" evidence="7">
    <location>
        <begin position="6"/>
        <end position="131"/>
    </location>
</feature>
<keyword evidence="2 6" id="KW-0889">Transcription antitermination</keyword>
<dbReference type="GO" id="GO:0031564">
    <property type="term" value="P:transcription antitermination"/>
    <property type="evidence" value="ECO:0007669"/>
    <property type="project" value="UniProtKB-KW"/>
</dbReference>
<dbReference type="PANTHER" id="PTHR11078">
    <property type="entry name" value="N UTILIZATION SUBSTANCE PROTEIN B-RELATED"/>
    <property type="match status" value="1"/>
</dbReference>
<dbReference type="HAMAP" id="MF_00073">
    <property type="entry name" value="NusB"/>
    <property type="match status" value="1"/>
</dbReference>
<dbReference type="PANTHER" id="PTHR11078:SF3">
    <property type="entry name" value="ANTITERMINATION NUSB DOMAIN-CONTAINING PROTEIN"/>
    <property type="match status" value="1"/>
</dbReference>
<protein>
    <recommendedName>
        <fullName evidence="6">Transcription antitermination protein NusB</fullName>
    </recommendedName>
    <alternativeName>
        <fullName evidence="6">Antitermination factor NusB</fullName>
    </alternativeName>
</protein>
<dbReference type="InterPro" id="IPR035926">
    <property type="entry name" value="NusB-like_sf"/>
</dbReference>
<dbReference type="InterPro" id="IPR011605">
    <property type="entry name" value="NusB_fam"/>
</dbReference>
<dbReference type="SUPFAM" id="SSF48013">
    <property type="entry name" value="NusB-like"/>
    <property type="match status" value="1"/>
</dbReference>
<dbReference type="Gene3D" id="1.10.940.10">
    <property type="entry name" value="NusB-like"/>
    <property type="match status" value="1"/>
</dbReference>
<dbReference type="EMBL" id="MFIV01000099">
    <property type="protein sequence ID" value="OGF98467.1"/>
    <property type="molecule type" value="Genomic_DNA"/>
</dbReference>
<evidence type="ECO:0000256" key="3">
    <source>
        <dbReference type="ARBA" id="ARBA00022884"/>
    </source>
</evidence>
<dbReference type="InterPro" id="IPR006027">
    <property type="entry name" value="NusB_RsmB_TIM44"/>
</dbReference>
<evidence type="ECO:0000259" key="7">
    <source>
        <dbReference type="Pfam" id="PF01029"/>
    </source>
</evidence>
<organism evidence="8 9">
    <name type="scientific">Candidatus Glassbacteria bacterium GWA2_58_10</name>
    <dbReference type="NCBI Taxonomy" id="1817865"/>
    <lineage>
        <taxon>Bacteria</taxon>
        <taxon>Candidatus Glassiibacteriota</taxon>
    </lineage>
</organism>
<proteinExistence type="inferred from homology"/>
<evidence type="ECO:0000256" key="2">
    <source>
        <dbReference type="ARBA" id="ARBA00022814"/>
    </source>
</evidence>
<reference evidence="8 9" key="1">
    <citation type="journal article" date="2016" name="Nat. Commun.">
        <title>Thousands of microbial genomes shed light on interconnected biogeochemical processes in an aquifer system.</title>
        <authorList>
            <person name="Anantharaman K."/>
            <person name="Brown C.T."/>
            <person name="Hug L.A."/>
            <person name="Sharon I."/>
            <person name="Castelle C.J."/>
            <person name="Probst A.J."/>
            <person name="Thomas B.C."/>
            <person name="Singh A."/>
            <person name="Wilkins M.J."/>
            <person name="Karaoz U."/>
            <person name="Brodie E.L."/>
            <person name="Williams K.H."/>
            <person name="Hubbard S.S."/>
            <person name="Banfield J.F."/>
        </authorList>
    </citation>
    <scope>NUCLEOTIDE SEQUENCE [LARGE SCALE GENOMIC DNA]</scope>
</reference>
<comment type="caution">
    <text evidence="8">The sequence shown here is derived from an EMBL/GenBank/DDBJ whole genome shotgun (WGS) entry which is preliminary data.</text>
</comment>
<accession>A0A1F5YE54</accession>
<evidence type="ECO:0000256" key="4">
    <source>
        <dbReference type="ARBA" id="ARBA00023015"/>
    </source>
</evidence>
<dbReference type="GO" id="GO:0003723">
    <property type="term" value="F:RNA binding"/>
    <property type="evidence" value="ECO:0007669"/>
    <property type="project" value="UniProtKB-UniRule"/>
</dbReference>
<sequence>MKKRTKNRVWALQAAYSQQLSGRESGRILEDFYAWRKIGPQNREFTSALLTALDSHLAEVDALLDAHLENWSPKRLAVLDRLLIRLAVTEFLFFDDIPAVVTLDEYVELARLFGTEDSPRFVNGVLDAVYRSISEKCGSKKPAE</sequence>
<evidence type="ECO:0000256" key="5">
    <source>
        <dbReference type="ARBA" id="ARBA00023163"/>
    </source>
</evidence>
<comment type="function">
    <text evidence="6">Involved in transcription antitermination. Required for transcription of ribosomal RNA (rRNA) genes. Binds specifically to the boxA antiterminator sequence of the ribosomal RNA (rrn) operons.</text>
</comment>
<evidence type="ECO:0000256" key="6">
    <source>
        <dbReference type="HAMAP-Rule" id="MF_00073"/>
    </source>
</evidence>
<gene>
    <name evidence="6" type="primary">nusB</name>
    <name evidence="8" type="ORF">A2Z86_06425</name>
</gene>
<comment type="similarity">
    <text evidence="1 6">Belongs to the NusB family.</text>
</comment>